<dbReference type="EMBL" id="LBVC01000017">
    <property type="protein sequence ID" value="KKQ78576.1"/>
    <property type="molecule type" value="Genomic_DNA"/>
</dbReference>
<dbReference type="Gene3D" id="1.10.20.60">
    <property type="entry name" value="Glu-tRNAGln amidotransferase C subunit, N-terminal domain"/>
    <property type="match status" value="1"/>
</dbReference>
<dbReference type="NCBIfam" id="TIGR00135">
    <property type="entry name" value="gatC"/>
    <property type="match status" value="1"/>
</dbReference>
<gene>
    <name evidence="1" type="ORF">US99_C0017G0009</name>
</gene>
<evidence type="ECO:0000313" key="2">
    <source>
        <dbReference type="Proteomes" id="UP000034324"/>
    </source>
</evidence>
<dbReference type="InterPro" id="IPR003837">
    <property type="entry name" value="GatC"/>
</dbReference>
<organism evidence="1 2">
    <name type="scientific">Candidatus Daviesbacteria bacterium GW2011_GWF2_38_6</name>
    <dbReference type="NCBI Taxonomy" id="1618432"/>
    <lineage>
        <taxon>Bacteria</taxon>
        <taxon>Candidatus Daviesiibacteriota</taxon>
    </lineage>
</organism>
<dbReference type="AlphaFoldDB" id="A0A0G0NN95"/>
<dbReference type="GO" id="GO:0006450">
    <property type="term" value="P:regulation of translational fidelity"/>
    <property type="evidence" value="ECO:0007669"/>
    <property type="project" value="InterPro"/>
</dbReference>
<reference evidence="1 2" key="1">
    <citation type="journal article" date="2015" name="Nature">
        <title>rRNA introns, odd ribosomes, and small enigmatic genomes across a large radiation of phyla.</title>
        <authorList>
            <person name="Brown C.T."/>
            <person name="Hug L.A."/>
            <person name="Thomas B.C."/>
            <person name="Sharon I."/>
            <person name="Castelle C.J."/>
            <person name="Singh A."/>
            <person name="Wilkins M.J."/>
            <person name="Williams K.H."/>
            <person name="Banfield J.F."/>
        </authorList>
    </citation>
    <scope>NUCLEOTIDE SEQUENCE [LARGE SCALE GENOMIC DNA]</scope>
</reference>
<evidence type="ECO:0000313" key="1">
    <source>
        <dbReference type="EMBL" id="KKQ78576.1"/>
    </source>
</evidence>
<protein>
    <submittedName>
        <fullName evidence="1">Aspartyl/glutamyl-tRNA(Asn/Gln) amidotransferase subunit C</fullName>
    </submittedName>
</protein>
<sequence>MKINVKHVAKLANLPLSQNEEEKYAKQLSKILDYMEKLNQADTLGVEPTFNVSGLSNVTRDDETEASLTNKKGHYVTKGVFNE</sequence>
<proteinExistence type="predicted"/>
<dbReference type="GO" id="GO:0016740">
    <property type="term" value="F:transferase activity"/>
    <property type="evidence" value="ECO:0007669"/>
    <property type="project" value="UniProtKB-KW"/>
</dbReference>
<comment type="caution">
    <text evidence="1">The sequence shown here is derived from an EMBL/GenBank/DDBJ whole genome shotgun (WGS) entry which is preliminary data.</text>
</comment>
<name>A0A0G0NN95_9BACT</name>
<dbReference type="SUPFAM" id="SSF141000">
    <property type="entry name" value="Glu-tRNAGln amidotransferase C subunit"/>
    <property type="match status" value="1"/>
</dbReference>
<dbReference type="Pfam" id="PF02686">
    <property type="entry name" value="GatC"/>
    <property type="match status" value="1"/>
</dbReference>
<accession>A0A0G0NN95</accession>
<dbReference type="InterPro" id="IPR036113">
    <property type="entry name" value="Asp/Glu-ADT_sf_sub_c"/>
</dbReference>
<dbReference type="Proteomes" id="UP000034324">
    <property type="component" value="Unassembled WGS sequence"/>
</dbReference>
<keyword evidence="1" id="KW-0808">Transferase</keyword>